<gene>
    <name evidence="2" type="ORF">SAMN05216249_10798</name>
</gene>
<accession>A0A1I0XQV4</accession>
<evidence type="ECO:0000256" key="1">
    <source>
        <dbReference type="SAM" id="MobiDB-lite"/>
    </source>
</evidence>
<dbReference type="AlphaFoldDB" id="A0A1I0XQV4"/>
<dbReference type="Proteomes" id="UP000198838">
    <property type="component" value="Unassembled WGS sequence"/>
</dbReference>
<dbReference type="EMBL" id="FOJY01000007">
    <property type="protein sequence ID" value="SFB03529.1"/>
    <property type="molecule type" value="Genomic_DNA"/>
</dbReference>
<proteinExistence type="predicted"/>
<name>A0A1I0XQV4_9FIRM</name>
<feature type="compositionally biased region" description="Acidic residues" evidence="1">
    <location>
        <begin position="117"/>
        <end position="127"/>
    </location>
</feature>
<dbReference type="OrthoDB" id="191894at2"/>
<reference evidence="2 3" key="1">
    <citation type="submission" date="2016-10" db="EMBL/GenBank/DDBJ databases">
        <authorList>
            <person name="de Groot N.N."/>
        </authorList>
    </citation>
    <scope>NUCLEOTIDE SEQUENCE [LARGE SCALE GENOMIC DNA]</scope>
    <source>
        <strain evidence="2 3">DSM 5522</strain>
    </source>
</reference>
<feature type="compositionally biased region" description="Basic and acidic residues" evidence="1">
    <location>
        <begin position="99"/>
        <end position="116"/>
    </location>
</feature>
<protein>
    <submittedName>
        <fullName evidence="2">Uncharacterized protein</fullName>
    </submittedName>
</protein>
<feature type="region of interest" description="Disordered" evidence="1">
    <location>
        <begin position="99"/>
        <end position="127"/>
    </location>
</feature>
<dbReference type="RefSeq" id="WP_092871807.1">
    <property type="nucleotide sequence ID" value="NZ_FOJY01000007.1"/>
</dbReference>
<evidence type="ECO:0000313" key="3">
    <source>
        <dbReference type="Proteomes" id="UP000198838"/>
    </source>
</evidence>
<evidence type="ECO:0000313" key="2">
    <source>
        <dbReference type="EMBL" id="SFB03529.1"/>
    </source>
</evidence>
<keyword evidence="3" id="KW-1185">Reference proteome</keyword>
<sequence length="127" mass="14533">MSLGNLIKKTLYVGVGAAVTAVDLVGEAVEEMTKKGEEFLDSDELKDGVEEVKIKTQKTIEKVVNLQPDNVKDAMEAVEKMTHEEWLKFKDKVNSMEFMKKDEEKNEKSEEDKKDIIEEESDYVEED</sequence>
<organism evidence="2 3">
    <name type="scientific">Acetitomaculum ruminis DSM 5522</name>
    <dbReference type="NCBI Taxonomy" id="1120918"/>
    <lineage>
        <taxon>Bacteria</taxon>
        <taxon>Bacillati</taxon>
        <taxon>Bacillota</taxon>
        <taxon>Clostridia</taxon>
        <taxon>Lachnospirales</taxon>
        <taxon>Lachnospiraceae</taxon>
        <taxon>Acetitomaculum</taxon>
    </lineage>
</organism>